<dbReference type="eggNOG" id="arCOG11840">
    <property type="taxonomic scope" value="Archaea"/>
</dbReference>
<keyword evidence="1" id="KW-0472">Membrane</keyword>
<proteinExistence type="predicted"/>
<name>L0JZR1_9EURY</name>
<dbReference type="GeneID" id="14405069"/>
<keyword evidence="1" id="KW-0812">Transmembrane</keyword>
<keyword evidence="3" id="KW-1185">Reference proteome</keyword>
<sequence length="103" mass="11326">MNEYRELAVQVLFGPATVVTFCLLFVPLAVGVLDTRLMTPLAAPGYTLLLAMTVVGSEVFPQYSLWVYWVPFTVVCYGIASVVGGLYYGIRAFRNTGESVFAF</sequence>
<dbReference type="RefSeq" id="WP_015321219.1">
    <property type="nucleotide sequence ID" value="NC_019974.1"/>
</dbReference>
<dbReference type="KEGG" id="nou:Natoc_1985"/>
<dbReference type="Proteomes" id="UP000010878">
    <property type="component" value="Chromosome"/>
</dbReference>
<evidence type="ECO:0000313" key="3">
    <source>
        <dbReference type="Proteomes" id="UP000010878"/>
    </source>
</evidence>
<organism evidence="2 3">
    <name type="scientific">Natronococcus occultus SP4</name>
    <dbReference type="NCBI Taxonomy" id="694430"/>
    <lineage>
        <taxon>Archaea</taxon>
        <taxon>Methanobacteriati</taxon>
        <taxon>Methanobacteriota</taxon>
        <taxon>Stenosarchaea group</taxon>
        <taxon>Halobacteria</taxon>
        <taxon>Halobacteriales</taxon>
        <taxon>Natrialbaceae</taxon>
        <taxon>Natronococcus</taxon>
    </lineage>
</organism>
<dbReference type="EMBL" id="CP003929">
    <property type="protein sequence ID" value="AGB37775.1"/>
    <property type="molecule type" value="Genomic_DNA"/>
</dbReference>
<protein>
    <submittedName>
        <fullName evidence="2">Uncharacterized protein</fullName>
    </submittedName>
</protein>
<evidence type="ECO:0000256" key="1">
    <source>
        <dbReference type="SAM" id="Phobius"/>
    </source>
</evidence>
<reference evidence="2 3" key="1">
    <citation type="submission" date="2012-11" db="EMBL/GenBank/DDBJ databases">
        <title>FINISHED of Natronococcus occultus SP4, DSM 3396.</title>
        <authorList>
            <consortium name="DOE Joint Genome Institute"/>
            <person name="Eisen J."/>
            <person name="Huntemann M."/>
            <person name="Wei C.-L."/>
            <person name="Han J."/>
            <person name="Detter J.C."/>
            <person name="Han C."/>
            <person name="Tapia R."/>
            <person name="Chen A."/>
            <person name="Kyrpides N."/>
            <person name="Mavromatis K."/>
            <person name="Markowitz V."/>
            <person name="Szeto E."/>
            <person name="Ivanova N."/>
            <person name="Mikhailova N."/>
            <person name="Ovchinnikova G."/>
            <person name="Pagani I."/>
            <person name="Pati A."/>
            <person name="Goodwin L."/>
            <person name="Nordberg H.P."/>
            <person name="Cantor M.N."/>
            <person name="Hua S.X."/>
            <person name="Woyke T."/>
            <person name="Eisen J."/>
            <person name="Klenk H.-P."/>
            <person name="Klenk H.-P."/>
        </authorList>
    </citation>
    <scope>NUCLEOTIDE SEQUENCE [LARGE SCALE GENOMIC DNA]</scope>
    <source>
        <strain evidence="2 3">SP4</strain>
    </source>
</reference>
<gene>
    <name evidence="2" type="ORF">Natoc_1985</name>
</gene>
<dbReference type="AlphaFoldDB" id="L0JZR1"/>
<keyword evidence="1" id="KW-1133">Transmembrane helix</keyword>
<dbReference type="HOGENOM" id="CLU_169410_0_0_2"/>
<evidence type="ECO:0000313" key="2">
    <source>
        <dbReference type="EMBL" id="AGB37775.1"/>
    </source>
</evidence>
<feature type="transmembrane region" description="Helical" evidence="1">
    <location>
        <begin position="66"/>
        <end position="90"/>
    </location>
</feature>
<feature type="transmembrane region" description="Helical" evidence="1">
    <location>
        <begin position="12"/>
        <end position="33"/>
    </location>
</feature>
<accession>L0JZR1</accession>
<dbReference type="OrthoDB" id="247873at2157"/>